<feature type="transmembrane region" description="Helical" evidence="6">
    <location>
        <begin position="117"/>
        <end position="135"/>
    </location>
</feature>
<comment type="similarity">
    <text evidence="2 6">Belongs to the peroxisomal membrane protein PXMP2/4 family.</text>
</comment>
<sequence length="167" mass="18622">MKRGKSKTDTPKKANTKLLVKKGPERAAKKPRKSKAGKDPNTPKREEFQKTFKEKNPNNKSVAMIFTTASTASLDIVRILRMSGYGLLVLGPSLHFWYNFLSKILPKQDIITILKKILIGQTTFGPVMAAVFFSVNTFLQGESGNEIFSSSVTGKFLTILSLHSMVW</sequence>
<keyword evidence="4 6" id="KW-1133">Transmembrane helix</keyword>
<comment type="subcellular location">
    <subcellularLocation>
        <location evidence="1">Membrane</location>
        <topology evidence="1">Multi-pass membrane protein</topology>
    </subcellularLocation>
</comment>
<evidence type="ECO:0000313" key="8">
    <source>
        <dbReference type="EMBL" id="KAG6510110.1"/>
    </source>
</evidence>
<gene>
    <name evidence="8" type="ORF">ZIOFF_028118</name>
</gene>
<feature type="compositionally biased region" description="Basic and acidic residues" evidence="7">
    <location>
        <begin position="1"/>
        <end position="12"/>
    </location>
</feature>
<feature type="compositionally biased region" description="Basic and acidic residues" evidence="7">
    <location>
        <begin position="36"/>
        <end position="53"/>
    </location>
</feature>
<dbReference type="EMBL" id="JACMSC010000008">
    <property type="protein sequence ID" value="KAG6510110.1"/>
    <property type="molecule type" value="Genomic_DNA"/>
</dbReference>
<evidence type="ECO:0000313" key="9">
    <source>
        <dbReference type="Proteomes" id="UP000734854"/>
    </source>
</evidence>
<evidence type="ECO:0000256" key="7">
    <source>
        <dbReference type="SAM" id="MobiDB-lite"/>
    </source>
</evidence>
<keyword evidence="9" id="KW-1185">Reference proteome</keyword>
<feature type="region of interest" description="Disordered" evidence="7">
    <location>
        <begin position="1"/>
        <end position="53"/>
    </location>
</feature>
<dbReference type="GO" id="GO:0005737">
    <property type="term" value="C:cytoplasm"/>
    <property type="evidence" value="ECO:0007669"/>
    <property type="project" value="TreeGrafter"/>
</dbReference>
<evidence type="ECO:0000256" key="3">
    <source>
        <dbReference type="ARBA" id="ARBA00022692"/>
    </source>
</evidence>
<evidence type="ECO:0000256" key="1">
    <source>
        <dbReference type="ARBA" id="ARBA00004141"/>
    </source>
</evidence>
<keyword evidence="3 6" id="KW-0812">Transmembrane</keyword>
<dbReference type="Proteomes" id="UP000734854">
    <property type="component" value="Unassembled WGS sequence"/>
</dbReference>
<dbReference type="AlphaFoldDB" id="A0A8J5GME4"/>
<accession>A0A8J5GME4</accession>
<evidence type="ECO:0000256" key="4">
    <source>
        <dbReference type="ARBA" id="ARBA00022989"/>
    </source>
</evidence>
<dbReference type="PANTHER" id="PTHR11266:SF18">
    <property type="entry name" value="OS12G0508100 PROTEIN"/>
    <property type="match status" value="1"/>
</dbReference>
<dbReference type="GO" id="GO:0016020">
    <property type="term" value="C:membrane"/>
    <property type="evidence" value="ECO:0007669"/>
    <property type="project" value="UniProtKB-SubCell"/>
</dbReference>
<evidence type="ECO:0000256" key="2">
    <source>
        <dbReference type="ARBA" id="ARBA00006824"/>
    </source>
</evidence>
<comment type="caution">
    <text evidence="8">The sequence shown here is derived from an EMBL/GenBank/DDBJ whole genome shotgun (WGS) entry which is preliminary data.</text>
</comment>
<comment type="caution">
    <text evidence="6">Lacks conserved residue(s) required for the propagation of feature annotation.</text>
</comment>
<name>A0A8J5GME4_ZINOF</name>
<evidence type="ECO:0000256" key="5">
    <source>
        <dbReference type="ARBA" id="ARBA00023136"/>
    </source>
</evidence>
<protein>
    <submittedName>
        <fullName evidence="8">Uncharacterized protein</fullName>
    </submittedName>
</protein>
<evidence type="ECO:0000256" key="6">
    <source>
        <dbReference type="RuleBase" id="RU363053"/>
    </source>
</evidence>
<reference evidence="8 9" key="1">
    <citation type="submission" date="2020-08" db="EMBL/GenBank/DDBJ databases">
        <title>Plant Genome Project.</title>
        <authorList>
            <person name="Zhang R.-G."/>
        </authorList>
    </citation>
    <scope>NUCLEOTIDE SEQUENCE [LARGE SCALE GENOMIC DNA]</scope>
    <source>
        <tissue evidence="8">Rhizome</tissue>
    </source>
</reference>
<keyword evidence="5 6" id="KW-0472">Membrane</keyword>
<proteinExistence type="inferred from homology"/>
<dbReference type="InterPro" id="IPR007248">
    <property type="entry name" value="Mpv17_PMP22"/>
</dbReference>
<organism evidence="8 9">
    <name type="scientific">Zingiber officinale</name>
    <name type="common">Ginger</name>
    <name type="synonym">Amomum zingiber</name>
    <dbReference type="NCBI Taxonomy" id="94328"/>
    <lineage>
        <taxon>Eukaryota</taxon>
        <taxon>Viridiplantae</taxon>
        <taxon>Streptophyta</taxon>
        <taxon>Embryophyta</taxon>
        <taxon>Tracheophyta</taxon>
        <taxon>Spermatophyta</taxon>
        <taxon>Magnoliopsida</taxon>
        <taxon>Liliopsida</taxon>
        <taxon>Zingiberales</taxon>
        <taxon>Zingiberaceae</taxon>
        <taxon>Zingiber</taxon>
    </lineage>
</organism>
<dbReference type="PANTHER" id="PTHR11266">
    <property type="entry name" value="PEROXISOMAL MEMBRANE PROTEIN 2, PXMP2 MPV17"/>
    <property type="match status" value="1"/>
</dbReference>